<evidence type="ECO:0000256" key="5">
    <source>
        <dbReference type="ARBA" id="ARBA00022729"/>
    </source>
</evidence>
<evidence type="ECO:0000256" key="8">
    <source>
        <dbReference type="PROSITE-ProRule" id="PRU01240"/>
    </source>
</evidence>
<evidence type="ECO:0000256" key="3">
    <source>
        <dbReference type="ARBA" id="ARBA00022525"/>
    </source>
</evidence>
<dbReference type="Gene3D" id="3.40.50.200">
    <property type="entry name" value="Peptidase S8/S53 domain"/>
    <property type="match status" value="1"/>
</dbReference>
<dbReference type="InterPro" id="IPR023828">
    <property type="entry name" value="Peptidase_S8_Ser-AS"/>
</dbReference>
<dbReference type="Gene3D" id="2.60.40.1710">
    <property type="entry name" value="Subtilisin-like superfamily"/>
    <property type="match status" value="1"/>
</dbReference>
<dbReference type="InterPro" id="IPR046450">
    <property type="entry name" value="PA_dom_sf"/>
</dbReference>
<evidence type="ECO:0000256" key="6">
    <source>
        <dbReference type="ARBA" id="ARBA00022801"/>
    </source>
</evidence>
<dbReference type="InterPro" id="IPR036852">
    <property type="entry name" value="Peptidase_S8/S53_dom_sf"/>
</dbReference>
<accession>A0ABS7S2P8</accession>
<dbReference type="PRINTS" id="PR00723">
    <property type="entry name" value="SUBTILISIN"/>
</dbReference>
<dbReference type="CDD" id="cd07489">
    <property type="entry name" value="Peptidases_S8_5"/>
    <property type="match status" value="1"/>
</dbReference>
<dbReference type="PROSITE" id="PS00137">
    <property type="entry name" value="SUBTILASE_HIS"/>
    <property type="match status" value="1"/>
</dbReference>
<gene>
    <name evidence="14" type="ORF">KCQ71_00495</name>
</gene>
<dbReference type="InterPro" id="IPR015500">
    <property type="entry name" value="Peptidase_S8_subtilisin-rel"/>
</dbReference>
<organism evidence="14 15">
    <name type="scientific">Occultella gossypii</name>
    <dbReference type="NCBI Taxonomy" id="2800820"/>
    <lineage>
        <taxon>Bacteria</taxon>
        <taxon>Bacillati</taxon>
        <taxon>Actinomycetota</taxon>
        <taxon>Actinomycetes</taxon>
        <taxon>Micrococcales</taxon>
        <taxon>Ruaniaceae</taxon>
        <taxon>Occultella</taxon>
    </lineage>
</organism>
<dbReference type="Pfam" id="PF02225">
    <property type="entry name" value="PA"/>
    <property type="match status" value="1"/>
</dbReference>
<evidence type="ECO:0000259" key="12">
    <source>
        <dbReference type="Pfam" id="PF02225"/>
    </source>
</evidence>
<dbReference type="Proteomes" id="UP000826651">
    <property type="component" value="Unassembled WGS sequence"/>
</dbReference>
<feature type="active site" description="Charge relay system" evidence="8">
    <location>
        <position position="587"/>
    </location>
</feature>
<keyword evidence="3" id="KW-0964">Secreted</keyword>
<comment type="caution">
    <text evidence="14">The sequence shown here is derived from an EMBL/GenBank/DDBJ whole genome shotgun (WGS) entry which is preliminary data.</text>
</comment>
<evidence type="ECO:0000256" key="4">
    <source>
        <dbReference type="ARBA" id="ARBA00022670"/>
    </source>
</evidence>
<feature type="active site" description="Charge relay system" evidence="8">
    <location>
        <position position="205"/>
    </location>
</feature>
<feature type="domain" description="Peptidase S8/S53" evidence="11">
    <location>
        <begin position="196"/>
        <end position="643"/>
    </location>
</feature>
<dbReference type="Gene3D" id="3.50.30.30">
    <property type="match status" value="1"/>
</dbReference>
<evidence type="ECO:0000313" key="14">
    <source>
        <dbReference type="EMBL" id="MBZ2194614.1"/>
    </source>
</evidence>
<dbReference type="InterPro" id="IPR022398">
    <property type="entry name" value="Peptidase_S8_His-AS"/>
</dbReference>
<comment type="similarity">
    <text evidence="1 8 9">Belongs to the peptidase S8 family.</text>
</comment>
<evidence type="ECO:0000256" key="2">
    <source>
        <dbReference type="ARBA" id="ARBA00022512"/>
    </source>
</evidence>
<evidence type="ECO:0000256" key="10">
    <source>
        <dbReference type="SAM" id="MobiDB-lite"/>
    </source>
</evidence>
<dbReference type="Pfam" id="PF06280">
    <property type="entry name" value="fn3_5"/>
    <property type="match status" value="1"/>
</dbReference>
<keyword evidence="4 8" id="KW-0645">Protease</keyword>
<dbReference type="PROSITE" id="PS00136">
    <property type="entry name" value="SUBTILASE_ASP"/>
    <property type="match status" value="1"/>
</dbReference>
<dbReference type="PANTHER" id="PTHR43806:SF11">
    <property type="entry name" value="CEREVISIN-RELATED"/>
    <property type="match status" value="1"/>
</dbReference>
<evidence type="ECO:0000256" key="7">
    <source>
        <dbReference type="ARBA" id="ARBA00022825"/>
    </source>
</evidence>
<name>A0ABS7S2P8_9MICO</name>
<feature type="domain" description="C5a peptidase/Subtilisin-like protease SBT2-like Fn3-like" evidence="13">
    <location>
        <begin position="664"/>
        <end position="763"/>
    </location>
</feature>
<proteinExistence type="inferred from homology"/>
<feature type="region of interest" description="Disordered" evidence="10">
    <location>
        <begin position="927"/>
        <end position="948"/>
    </location>
</feature>
<dbReference type="SUPFAM" id="SSF52743">
    <property type="entry name" value="Subtilisin-like"/>
    <property type="match status" value="1"/>
</dbReference>
<keyword evidence="5" id="KW-0732">Signal</keyword>
<sequence length="974" mass="99365">MLLVREPCDITMRRSFMRRPSRSGVSPKRRRVIALGGVAGIIAATAVPMTSATASPDDGSYLGSASDYGVTAPTDAGDLTSPTGAWFVQLEAAPTARGGTVAATASDQQEFLDEAAGLGVDVDVRNSYNTLWNGLSVTVSDDDAATLAEQADSVVAVFPVLLYEIPEDQSSPVPDLASALSQSGADIAQSELGYTGEGLRVGVMDTGIDIDHPDFGGSGVPGETSFPTERIAYGYDLVGDSYNADPSDPAYQPVPEPDAVPDDCQGHGTHVAGIVGADGDLAGDGVRGVAPDATLGAYRVFGCEGSTTADIMIEAMELALADGMDVLNMSIGSALATWPEYPTAVASDNLVDAGVVVVASIGNEGDLGTWAAGAPGVGDKVIGVASYDNTQITASAVAVGDHLAAYTPATAAPAPPTSGSLPLVALGEPGTDEARACTPIEADLTGSAVLIERGLGPNTPECDASFYNKALSAQNAGAAAAIIYNNVPGLLNATVEGAEEITIPVIFIGAADGQAYTAAALAGPVDLTWTDQTTTAPNPTGGLISTFSSYGMTADLQIKPDLGAPGGSIWSTVPLEQGGYASNSGTSMSSPHVAGAVALYLQAHPDATPSTIRDVLQNNADPAPWSLNPTVGALEPVHRQGAGMLDIDDAILAETVVTPGKLSLGESEAGAVTRTITVTNTGAEDVTYALTFEDAVSTADAPYNPGFYWAESTVDLPESVTVPAGGSVDVDVSITPSADLDLAQYGGYISLTATDAEPIRVPYAGFAGDYQALPLMLNEGSVFPTLATLSECGVFEGVDCAAGGVWELAEAGQVYSMADGDVPTALVHLEHPARSLQVDIYHANADGTRGDPAGVNPTYQVHDYLGRDANPNAFGAFTWDGTLTGHGPGRSGGGVQTLPDGDYIMEITVLAALGDEANADHVENFTTPSFTVDRDGDGNPPPVDPPGPPSIGDLLKLLAQLLAALLKCILFGIC</sequence>
<dbReference type="PROSITE" id="PS00138">
    <property type="entry name" value="SUBTILASE_SER"/>
    <property type="match status" value="1"/>
</dbReference>
<dbReference type="SUPFAM" id="SSF52025">
    <property type="entry name" value="PA domain"/>
    <property type="match status" value="1"/>
</dbReference>
<evidence type="ECO:0000259" key="13">
    <source>
        <dbReference type="Pfam" id="PF06280"/>
    </source>
</evidence>
<dbReference type="InterPro" id="IPR000209">
    <property type="entry name" value="Peptidase_S8/S53_dom"/>
</dbReference>
<dbReference type="PROSITE" id="PS51892">
    <property type="entry name" value="SUBTILASE"/>
    <property type="match status" value="1"/>
</dbReference>
<keyword evidence="2" id="KW-0134">Cell wall</keyword>
<evidence type="ECO:0000313" key="15">
    <source>
        <dbReference type="Proteomes" id="UP000826651"/>
    </source>
</evidence>
<keyword evidence="7 8" id="KW-0720">Serine protease</keyword>
<feature type="compositionally biased region" description="Pro residues" evidence="10">
    <location>
        <begin position="939"/>
        <end position="948"/>
    </location>
</feature>
<feature type="active site" description="Charge relay system" evidence="8">
    <location>
        <position position="267"/>
    </location>
</feature>
<evidence type="ECO:0000256" key="1">
    <source>
        <dbReference type="ARBA" id="ARBA00011073"/>
    </source>
</evidence>
<dbReference type="PANTHER" id="PTHR43806">
    <property type="entry name" value="PEPTIDASE S8"/>
    <property type="match status" value="1"/>
</dbReference>
<dbReference type="Pfam" id="PF00082">
    <property type="entry name" value="Peptidase_S8"/>
    <property type="match status" value="1"/>
</dbReference>
<dbReference type="InterPro" id="IPR003137">
    <property type="entry name" value="PA_domain"/>
</dbReference>
<feature type="domain" description="PA" evidence="12">
    <location>
        <begin position="421"/>
        <end position="515"/>
    </location>
</feature>
<dbReference type="InterPro" id="IPR010435">
    <property type="entry name" value="C5a/SBT2-like_Fn3"/>
</dbReference>
<reference evidence="14 15" key="1">
    <citation type="submission" date="2021-04" db="EMBL/GenBank/DDBJ databases">
        <title>Ruania sp. nov., isolated from sandy soil of mangrove forest.</title>
        <authorList>
            <person name="Ge X."/>
            <person name="Huang R."/>
            <person name="Liu W."/>
        </authorList>
    </citation>
    <scope>NUCLEOTIDE SEQUENCE [LARGE SCALE GENOMIC DNA]</scope>
    <source>
        <strain evidence="14 15">N2-46</strain>
    </source>
</reference>
<dbReference type="InterPro" id="IPR034187">
    <property type="entry name" value="Peptidases_S8_5"/>
</dbReference>
<dbReference type="InterPro" id="IPR050131">
    <property type="entry name" value="Peptidase_S8_subtilisin-like"/>
</dbReference>
<evidence type="ECO:0000256" key="9">
    <source>
        <dbReference type="RuleBase" id="RU003355"/>
    </source>
</evidence>
<protein>
    <submittedName>
        <fullName evidence="14">S8 family serine peptidase</fullName>
    </submittedName>
</protein>
<keyword evidence="15" id="KW-1185">Reference proteome</keyword>
<dbReference type="EMBL" id="JAGSHT010000001">
    <property type="protein sequence ID" value="MBZ2194614.1"/>
    <property type="molecule type" value="Genomic_DNA"/>
</dbReference>
<evidence type="ECO:0000259" key="11">
    <source>
        <dbReference type="Pfam" id="PF00082"/>
    </source>
</evidence>
<dbReference type="InterPro" id="IPR023827">
    <property type="entry name" value="Peptidase_S8_Asp-AS"/>
</dbReference>
<keyword evidence="6 8" id="KW-0378">Hydrolase</keyword>